<comment type="caution">
    <text evidence="9">Lacks conserved residue(s) required for the propagation of feature annotation.</text>
</comment>
<keyword evidence="11" id="KW-1185">Reference proteome</keyword>
<dbReference type="InterPro" id="IPR008217">
    <property type="entry name" value="Ccc1_fam"/>
</dbReference>
<dbReference type="GO" id="GO:0030026">
    <property type="term" value="P:intracellular manganese ion homeostasis"/>
    <property type="evidence" value="ECO:0007669"/>
    <property type="project" value="InterPro"/>
</dbReference>
<evidence type="ECO:0000256" key="8">
    <source>
        <dbReference type="ARBA" id="ARBA00044464"/>
    </source>
</evidence>
<dbReference type="GO" id="GO:0005384">
    <property type="term" value="F:manganese ion transmembrane transporter activity"/>
    <property type="evidence" value="ECO:0007669"/>
    <property type="project" value="InterPro"/>
</dbReference>
<proteinExistence type="inferred from homology"/>
<accession>A0A2I0VU65</accession>
<dbReference type="OrthoDB" id="73465at2759"/>
<evidence type="ECO:0000256" key="5">
    <source>
        <dbReference type="ARBA" id="ARBA00022692"/>
    </source>
</evidence>
<keyword evidence="3" id="KW-0410">Iron transport</keyword>
<evidence type="ECO:0000256" key="9">
    <source>
        <dbReference type="RuleBase" id="RU369115"/>
    </source>
</evidence>
<keyword evidence="7 9" id="KW-0472">Membrane</keyword>
<evidence type="ECO:0000256" key="7">
    <source>
        <dbReference type="ARBA" id="ARBA00023136"/>
    </source>
</evidence>
<name>A0A2I0VU65_9ASPA</name>
<comment type="function">
    <text evidence="9">Vacuolar Fe(2+) uptake transporter.</text>
</comment>
<evidence type="ECO:0000256" key="3">
    <source>
        <dbReference type="ARBA" id="ARBA00022496"/>
    </source>
</evidence>
<dbReference type="GO" id="GO:0005774">
    <property type="term" value="C:vacuolar membrane"/>
    <property type="evidence" value="ECO:0007669"/>
    <property type="project" value="UniProtKB-SubCell"/>
</dbReference>
<sequence>MASNCLDSTIHAISSPALSSTIHIAIPTTMITSPTSTTDNYSARSQWLRAAILGANDGLISNSSLMLGIGALNQSSHAMLISGFAGLIAGAFSMGIGELVSVYAQYDMESAQLKRHIKTNKESLPNPWKAAAASAIAFAFGAVLPLLAGGFIRSWVARVVVVGVVSSIGLAMFGAAGAMMGGAAVGNAAGRVLVGGWIAMLVTFGILRLFGLVFDVNISSGA</sequence>
<evidence type="ECO:0000256" key="6">
    <source>
        <dbReference type="ARBA" id="ARBA00022989"/>
    </source>
</evidence>
<gene>
    <name evidence="10" type="ORF">MA16_Dca017277</name>
</gene>
<keyword evidence="9" id="KW-0406">Ion transport</keyword>
<dbReference type="Pfam" id="PF01988">
    <property type="entry name" value="VIT1"/>
    <property type="match status" value="2"/>
</dbReference>
<comment type="subcellular location">
    <subcellularLocation>
        <location evidence="1 9">Vacuole membrane</location>
        <topology evidence="1 9">Multi-pass membrane protein</topology>
    </subcellularLocation>
</comment>
<comment type="catalytic activity">
    <reaction evidence="8">
        <text>Fe(2+)(in) = Fe(2+)(out)</text>
        <dbReference type="Rhea" id="RHEA:28486"/>
        <dbReference type="ChEBI" id="CHEBI:29033"/>
    </reaction>
    <physiologicalReaction direction="left-to-right" evidence="8">
        <dbReference type="Rhea" id="RHEA:28487"/>
    </physiologicalReaction>
</comment>
<evidence type="ECO:0000256" key="4">
    <source>
        <dbReference type="ARBA" id="ARBA00022554"/>
    </source>
</evidence>
<reference evidence="10 11" key="1">
    <citation type="journal article" date="2016" name="Sci. Rep.">
        <title>The Dendrobium catenatum Lindl. genome sequence provides insights into polysaccharide synthase, floral development and adaptive evolution.</title>
        <authorList>
            <person name="Zhang G.Q."/>
            <person name="Xu Q."/>
            <person name="Bian C."/>
            <person name="Tsai W.C."/>
            <person name="Yeh C.M."/>
            <person name="Liu K.W."/>
            <person name="Yoshida K."/>
            <person name="Zhang L.S."/>
            <person name="Chang S.B."/>
            <person name="Chen F."/>
            <person name="Shi Y."/>
            <person name="Su Y.Y."/>
            <person name="Zhang Y.Q."/>
            <person name="Chen L.J."/>
            <person name="Yin Y."/>
            <person name="Lin M."/>
            <person name="Huang H."/>
            <person name="Deng H."/>
            <person name="Wang Z.W."/>
            <person name="Zhu S.L."/>
            <person name="Zhao X."/>
            <person name="Deng C."/>
            <person name="Niu S.C."/>
            <person name="Huang J."/>
            <person name="Wang M."/>
            <person name="Liu G.H."/>
            <person name="Yang H.J."/>
            <person name="Xiao X.J."/>
            <person name="Hsiao Y.Y."/>
            <person name="Wu W.L."/>
            <person name="Chen Y.Y."/>
            <person name="Mitsuda N."/>
            <person name="Ohme-Takagi M."/>
            <person name="Luo Y.B."/>
            <person name="Van de Peer Y."/>
            <person name="Liu Z.J."/>
        </authorList>
    </citation>
    <scope>NUCLEOTIDE SEQUENCE [LARGE SCALE GENOMIC DNA]</scope>
    <source>
        <tissue evidence="10">The whole plant</tissue>
    </source>
</reference>
<dbReference type="GO" id="GO:0140315">
    <property type="term" value="F:iron ion sequestering activity"/>
    <property type="evidence" value="ECO:0007669"/>
    <property type="project" value="UniProtKB-UniRule"/>
</dbReference>
<dbReference type="PANTHER" id="PTHR31851">
    <property type="entry name" value="FE(2+)/MN(2+) TRANSPORTER PCL1"/>
    <property type="match status" value="1"/>
</dbReference>
<protein>
    <recommendedName>
        <fullName evidence="9">Vacuolar iron transporter</fullName>
    </recommendedName>
</protein>
<feature type="transmembrane region" description="Helical" evidence="9">
    <location>
        <begin position="78"/>
        <end position="106"/>
    </location>
</feature>
<keyword evidence="4 9" id="KW-0926">Vacuole</keyword>
<feature type="transmembrane region" description="Helical" evidence="9">
    <location>
        <begin position="127"/>
        <end position="149"/>
    </location>
</feature>
<keyword evidence="9" id="KW-0813">Transport</keyword>
<evidence type="ECO:0000313" key="11">
    <source>
        <dbReference type="Proteomes" id="UP000233837"/>
    </source>
</evidence>
<organism evidence="10 11">
    <name type="scientific">Dendrobium catenatum</name>
    <dbReference type="NCBI Taxonomy" id="906689"/>
    <lineage>
        <taxon>Eukaryota</taxon>
        <taxon>Viridiplantae</taxon>
        <taxon>Streptophyta</taxon>
        <taxon>Embryophyta</taxon>
        <taxon>Tracheophyta</taxon>
        <taxon>Spermatophyta</taxon>
        <taxon>Magnoliopsida</taxon>
        <taxon>Liliopsida</taxon>
        <taxon>Asparagales</taxon>
        <taxon>Orchidaceae</taxon>
        <taxon>Epidendroideae</taxon>
        <taxon>Malaxideae</taxon>
        <taxon>Dendrobiinae</taxon>
        <taxon>Dendrobium</taxon>
    </lineage>
</organism>
<keyword evidence="3" id="KW-0408">Iron</keyword>
<keyword evidence="5 9" id="KW-0812">Transmembrane</keyword>
<feature type="transmembrane region" description="Helical" evidence="9">
    <location>
        <begin position="155"/>
        <end position="180"/>
    </location>
</feature>
<dbReference type="EMBL" id="KZ503234">
    <property type="protein sequence ID" value="PKU66957.1"/>
    <property type="molecule type" value="Genomic_DNA"/>
</dbReference>
<evidence type="ECO:0000256" key="2">
    <source>
        <dbReference type="ARBA" id="ARBA00007049"/>
    </source>
</evidence>
<keyword evidence="6 9" id="KW-1133">Transmembrane helix</keyword>
<feature type="transmembrane region" description="Helical" evidence="9">
    <location>
        <begin position="192"/>
        <end position="214"/>
    </location>
</feature>
<dbReference type="GO" id="GO:0005381">
    <property type="term" value="F:iron ion transmembrane transporter activity"/>
    <property type="evidence" value="ECO:0007669"/>
    <property type="project" value="UniProtKB-UniRule"/>
</dbReference>
<evidence type="ECO:0000313" key="10">
    <source>
        <dbReference type="EMBL" id="PKU66957.1"/>
    </source>
</evidence>
<comment type="similarity">
    <text evidence="2 9">Belongs to the CCC1 family.</text>
</comment>
<reference evidence="10 11" key="2">
    <citation type="journal article" date="2017" name="Nature">
        <title>The Apostasia genome and the evolution of orchids.</title>
        <authorList>
            <person name="Zhang G.Q."/>
            <person name="Liu K.W."/>
            <person name="Li Z."/>
            <person name="Lohaus R."/>
            <person name="Hsiao Y.Y."/>
            <person name="Niu S.C."/>
            <person name="Wang J.Y."/>
            <person name="Lin Y.C."/>
            <person name="Xu Q."/>
            <person name="Chen L.J."/>
            <person name="Yoshida K."/>
            <person name="Fujiwara S."/>
            <person name="Wang Z.W."/>
            <person name="Zhang Y.Q."/>
            <person name="Mitsuda N."/>
            <person name="Wang M."/>
            <person name="Liu G.H."/>
            <person name="Pecoraro L."/>
            <person name="Huang H.X."/>
            <person name="Xiao X.J."/>
            <person name="Lin M."/>
            <person name="Wu X.Y."/>
            <person name="Wu W.L."/>
            <person name="Chen Y.Y."/>
            <person name="Chang S.B."/>
            <person name="Sakamoto S."/>
            <person name="Ohme-Takagi M."/>
            <person name="Yagi M."/>
            <person name="Zeng S.J."/>
            <person name="Shen C.Y."/>
            <person name="Yeh C.M."/>
            <person name="Luo Y.B."/>
            <person name="Tsai W.C."/>
            <person name="Van de Peer Y."/>
            <person name="Liu Z.J."/>
        </authorList>
    </citation>
    <scope>NUCLEOTIDE SEQUENCE [LARGE SCALE GENOMIC DNA]</scope>
    <source>
        <tissue evidence="10">The whole plant</tissue>
    </source>
</reference>
<dbReference type="AlphaFoldDB" id="A0A2I0VU65"/>
<evidence type="ECO:0000256" key="1">
    <source>
        <dbReference type="ARBA" id="ARBA00004128"/>
    </source>
</evidence>
<dbReference type="Proteomes" id="UP000233837">
    <property type="component" value="Unassembled WGS sequence"/>
</dbReference>